<evidence type="ECO:0000313" key="1">
    <source>
        <dbReference type="EMBL" id="GAH96311.1"/>
    </source>
</evidence>
<dbReference type="EMBL" id="BARV01000290">
    <property type="protein sequence ID" value="GAH96311.1"/>
    <property type="molecule type" value="Genomic_DNA"/>
</dbReference>
<name>X1JNJ3_9ZZZZ</name>
<protein>
    <submittedName>
        <fullName evidence="1">Uncharacterized protein</fullName>
    </submittedName>
</protein>
<dbReference type="AlphaFoldDB" id="X1JNJ3"/>
<comment type="caution">
    <text evidence="1">The sequence shown here is derived from an EMBL/GenBank/DDBJ whole genome shotgun (WGS) entry which is preliminary data.</text>
</comment>
<proteinExistence type="predicted"/>
<accession>X1JNJ3</accession>
<reference evidence="1" key="1">
    <citation type="journal article" date="2014" name="Front. Microbiol.">
        <title>High frequency of phylogenetically diverse reductive dehalogenase-homologous genes in deep subseafloor sedimentary metagenomes.</title>
        <authorList>
            <person name="Kawai M."/>
            <person name="Futagami T."/>
            <person name="Toyoda A."/>
            <person name="Takaki Y."/>
            <person name="Nishi S."/>
            <person name="Hori S."/>
            <person name="Arai W."/>
            <person name="Tsubouchi T."/>
            <person name="Morono Y."/>
            <person name="Uchiyama I."/>
            <person name="Ito T."/>
            <person name="Fujiyama A."/>
            <person name="Inagaki F."/>
            <person name="Takami H."/>
        </authorList>
    </citation>
    <scope>NUCLEOTIDE SEQUENCE</scope>
    <source>
        <strain evidence="1">Expedition CK06-06</strain>
    </source>
</reference>
<sequence>YPKLPRWCYMTDGDFFEQRIKDGKLQSVAYMETIQVPSLDNIDVDKTLCRIRGQKTDDNGYVPFRSKVSLCLEIQERKGIPAYVVWHNAECTDFLVLSITETSTRRMSEHEYIEWIKEL</sequence>
<gene>
    <name evidence="1" type="ORF">S06H3_01212</name>
</gene>
<feature type="non-terminal residue" evidence="1">
    <location>
        <position position="1"/>
    </location>
</feature>
<organism evidence="1">
    <name type="scientific">marine sediment metagenome</name>
    <dbReference type="NCBI Taxonomy" id="412755"/>
    <lineage>
        <taxon>unclassified sequences</taxon>
        <taxon>metagenomes</taxon>
        <taxon>ecological metagenomes</taxon>
    </lineage>
</organism>